<evidence type="ECO:0000313" key="4">
    <source>
        <dbReference type="Proteomes" id="UP000321595"/>
    </source>
</evidence>
<proteinExistence type="predicted"/>
<accession>A0A5B8XUP4</accession>
<dbReference type="EMBL" id="CP042467">
    <property type="protein sequence ID" value="QED28877.1"/>
    <property type="molecule type" value="Genomic_DNA"/>
</dbReference>
<keyword evidence="2" id="KW-0732">Signal</keyword>
<gene>
    <name evidence="3" type="ORF">FRD01_16850</name>
</gene>
<dbReference type="Proteomes" id="UP000321595">
    <property type="component" value="Chromosome"/>
</dbReference>
<feature type="region of interest" description="Disordered" evidence="1">
    <location>
        <begin position="67"/>
        <end position="95"/>
    </location>
</feature>
<dbReference type="PROSITE" id="PS51257">
    <property type="entry name" value="PROKAR_LIPOPROTEIN"/>
    <property type="match status" value="1"/>
</dbReference>
<name>A0A5B8XUP4_9DELT</name>
<dbReference type="AlphaFoldDB" id="A0A5B8XUP4"/>
<dbReference type="RefSeq" id="WP_146961691.1">
    <property type="nucleotide sequence ID" value="NZ_CP042467.1"/>
</dbReference>
<organism evidence="3 4">
    <name type="scientific">Microvenator marinus</name>
    <dbReference type="NCBI Taxonomy" id="2600177"/>
    <lineage>
        <taxon>Bacteria</taxon>
        <taxon>Deltaproteobacteria</taxon>
        <taxon>Bradymonadales</taxon>
        <taxon>Microvenatoraceae</taxon>
        <taxon>Microvenator</taxon>
    </lineage>
</organism>
<keyword evidence="4" id="KW-1185">Reference proteome</keyword>
<dbReference type="KEGG" id="bbae:FRD01_16850"/>
<feature type="chain" id="PRO_5022664905" evidence="2">
    <location>
        <begin position="18"/>
        <end position="95"/>
    </location>
</feature>
<evidence type="ECO:0000313" key="3">
    <source>
        <dbReference type="EMBL" id="QED28877.1"/>
    </source>
</evidence>
<evidence type="ECO:0000256" key="1">
    <source>
        <dbReference type="SAM" id="MobiDB-lite"/>
    </source>
</evidence>
<feature type="signal peptide" evidence="2">
    <location>
        <begin position="1"/>
        <end position="17"/>
    </location>
</feature>
<protein>
    <submittedName>
        <fullName evidence="3">Uncharacterized protein</fullName>
    </submittedName>
</protein>
<reference evidence="3 4" key="1">
    <citation type="submission" date="2019-08" db="EMBL/GenBank/DDBJ databases">
        <authorList>
            <person name="Liang Q."/>
        </authorList>
    </citation>
    <scope>NUCLEOTIDE SEQUENCE [LARGE SCALE GENOMIC DNA]</scope>
    <source>
        <strain evidence="3 4">V1718</strain>
    </source>
</reference>
<sequence>MKSIFGMLLGLSVLAFAGCSGSQGAMETGQPRCIDICGAEFSQCTNANPGDFTACADRRRTCDQQCRGDQAERETMTSEEEVVPPSEIFDNSEEE</sequence>
<evidence type="ECO:0000256" key="2">
    <source>
        <dbReference type="SAM" id="SignalP"/>
    </source>
</evidence>